<protein>
    <recommendedName>
        <fullName evidence="8">Gustatory receptor</fullName>
    </recommendedName>
</protein>
<dbReference type="GO" id="GO:0050909">
    <property type="term" value="P:sensory perception of taste"/>
    <property type="evidence" value="ECO:0007669"/>
    <property type="project" value="InterPro"/>
</dbReference>
<keyword evidence="10" id="KW-1185">Reference proteome</keyword>
<sequence>MSLSAKFRYSIKPLIIMNSIFTTGLVEYFVNDNINAIGIVYAFFSIIFYILIASTLPFSTQISFRDERPLLIRLTRQLHIYSGYVFYIINIIAGILRRKKLRRFMLQIETCVRTMDQLNIPMNSSKCFWQQCYLILFLIRDFTLQLIQNPLSFSSYGFFDLGYTLIRSMIGTVTTYLIILIQVGDLSSQVLFHNSTLSVSDLCIKSEFRRVNELLSDINVLPISSIALELLEHKEADGSLSIERSLPVDSKKIFIARPSLCQTQSRLQVASHKINRSRRLLRTIRQVHLELYKMSKSYSNMYGIQISLEMAISAERTSEIIHTFYGQNTDFEIKKEVEIFSLQMMQCRTAYTAFGLYNFNCKHICSVVYRYHNNIHGYHDTSKQFNRTRIIDHCDSLSSSE</sequence>
<evidence type="ECO:0000256" key="1">
    <source>
        <dbReference type="ARBA" id="ARBA00004651"/>
    </source>
</evidence>
<keyword evidence="4 8" id="KW-1133">Transmembrane helix</keyword>
<dbReference type="Pfam" id="PF08395">
    <property type="entry name" value="7tm_7"/>
    <property type="match status" value="1"/>
</dbReference>
<gene>
    <name evidence="9" type="ORF">H0235_002556</name>
</gene>
<comment type="subcellular location">
    <subcellularLocation>
        <location evidence="1 8">Cell membrane</location>
        <topology evidence="1 8">Multi-pass membrane protein</topology>
    </subcellularLocation>
</comment>
<dbReference type="PANTHER" id="PTHR21143:SF121">
    <property type="entry name" value="GUSTATORY AND ODORANT RECEPTOR 21A"/>
    <property type="match status" value="1"/>
</dbReference>
<keyword evidence="7 8" id="KW-0807">Transducer</keyword>
<accession>A0A834PA25</accession>
<evidence type="ECO:0000313" key="9">
    <source>
        <dbReference type="EMBL" id="KAF7434365.1"/>
    </source>
</evidence>
<name>A0A834PA25_VESPE</name>
<keyword evidence="2 8" id="KW-1003">Cell membrane</keyword>
<proteinExistence type="inferred from homology"/>
<comment type="similarity">
    <text evidence="8">Belongs to the insect chemoreceptor superfamily. Gustatory receptor (GR) family.</text>
</comment>
<keyword evidence="3 8" id="KW-0812">Transmembrane</keyword>
<comment type="caution">
    <text evidence="9">The sequence shown here is derived from an EMBL/GenBank/DDBJ whole genome shotgun (WGS) entry which is preliminary data.</text>
</comment>
<comment type="caution">
    <text evidence="8">Lacks conserved residue(s) required for the propagation of feature annotation.</text>
</comment>
<dbReference type="EMBL" id="JACSDY010000002">
    <property type="protein sequence ID" value="KAF7434365.1"/>
    <property type="molecule type" value="Genomic_DNA"/>
</dbReference>
<evidence type="ECO:0000256" key="2">
    <source>
        <dbReference type="ARBA" id="ARBA00022475"/>
    </source>
</evidence>
<feature type="transmembrane region" description="Helical" evidence="8">
    <location>
        <begin position="37"/>
        <end position="58"/>
    </location>
</feature>
<dbReference type="InterPro" id="IPR013604">
    <property type="entry name" value="7TM_chemorcpt"/>
</dbReference>
<dbReference type="GO" id="GO:0030424">
    <property type="term" value="C:axon"/>
    <property type="evidence" value="ECO:0007669"/>
    <property type="project" value="TreeGrafter"/>
</dbReference>
<dbReference type="AlphaFoldDB" id="A0A834PA25"/>
<feature type="transmembrane region" description="Helical" evidence="8">
    <location>
        <begin position="78"/>
        <end position="96"/>
    </location>
</feature>
<evidence type="ECO:0000256" key="7">
    <source>
        <dbReference type="ARBA" id="ARBA00023224"/>
    </source>
</evidence>
<dbReference type="GO" id="GO:0007165">
    <property type="term" value="P:signal transduction"/>
    <property type="evidence" value="ECO:0007669"/>
    <property type="project" value="UniProtKB-KW"/>
</dbReference>
<organism evidence="9 10">
    <name type="scientific">Vespula pensylvanica</name>
    <name type="common">Western yellow jacket</name>
    <name type="synonym">Wasp</name>
    <dbReference type="NCBI Taxonomy" id="30213"/>
    <lineage>
        <taxon>Eukaryota</taxon>
        <taxon>Metazoa</taxon>
        <taxon>Ecdysozoa</taxon>
        <taxon>Arthropoda</taxon>
        <taxon>Hexapoda</taxon>
        <taxon>Insecta</taxon>
        <taxon>Pterygota</taxon>
        <taxon>Neoptera</taxon>
        <taxon>Endopterygota</taxon>
        <taxon>Hymenoptera</taxon>
        <taxon>Apocrita</taxon>
        <taxon>Aculeata</taxon>
        <taxon>Vespoidea</taxon>
        <taxon>Vespidae</taxon>
        <taxon>Vespinae</taxon>
        <taxon>Vespula</taxon>
    </lineage>
</organism>
<evidence type="ECO:0000256" key="8">
    <source>
        <dbReference type="RuleBase" id="RU363108"/>
    </source>
</evidence>
<comment type="function">
    <text evidence="8">Gustatory receptor which mediates acceptance or avoidance behavior, depending on its substrates.</text>
</comment>
<evidence type="ECO:0000256" key="5">
    <source>
        <dbReference type="ARBA" id="ARBA00023136"/>
    </source>
</evidence>
<dbReference type="GO" id="GO:0005886">
    <property type="term" value="C:plasma membrane"/>
    <property type="evidence" value="ECO:0007669"/>
    <property type="project" value="UniProtKB-SubCell"/>
</dbReference>
<feature type="transmembrane region" description="Helical" evidence="8">
    <location>
        <begin position="12"/>
        <end position="30"/>
    </location>
</feature>
<dbReference type="PANTHER" id="PTHR21143">
    <property type="entry name" value="INVERTEBRATE GUSTATORY RECEPTOR"/>
    <property type="match status" value="1"/>
</dbReference>
<evidence type="ECO:0000256" key="3">
    <source>
        <dbReference type="ARBA" id="ARBA00022692"/>
    </source>
</evidence>
<reference evidence="9" key="1">
    <citation type="journal article" date="2020" name="G3 (Bethesda)">
        <title>High-Quality Assemblies for Three Invasive Social Wasps from the &lt;i&gt;Vespula&lt;/i&gt; Genus.</title>
        <authorList>
            <person name="Harrop T.W.R."/>
            <person name="Guhlin J."/>
            <person name="McLaughlin G.M."/>
            <person name="Permina E."/>
            <person name="Stockwell P."/>
            <person name="Gilligan J."/>
            <person name="Le Lec M.F."/>
            <person name="Gruber M.A.M."/>
            <person name="Quinn O."/>
            <person name="Lovegrove M."/>
            <person name="Duncan E.J."/>
            <person name="Remnant E.J."/>
            <person name="Van Eeckhoven J."/>
            <person name="Graham B."/>
            <person name="Knapp R.A."/>
            <person name="Langford K.W."/>
            <person name="Kronenberg Z."/>
            <person name="Press M.O."/>
            <person name="Eacker S.M."/>
            <person name="Wilson-Rankin E.E."/>
            <person name="Purcell J."/>
            <person name="Lester P.J."/>
            <person name="Dearden P.K."/>
        </authorList>
    </citation>
    <scope>NUCLEOTIDE SEQUENCE</scope>
    <source>
        <strain evidence="9">Volc-1</strain>
    </source>
</reference>
<dbReference type="Proteomes" id="UP000600918">
    <property type="component" value="Unassembled WGS sequence"/>
</dbReference>
<evidence type="ECO:0000256" key="6">
    <source>
        <dbReference type="ARBA" id="ARBA00023170"/>
    </source>
</evidence>
<evidence type="ECO:0000256" key="4">
    <source>
        <dbReference type="ARBA" id="ARBA00022989"/>
    </source>
</evidence>
<keyword evidence="6 8" id="KW-0675">Receptor</keyword>
<dbReference type="GO" id="GO:0043025">
    <property type="term" value="C:neuronal cell body"/>
    <property type="evidence" value="ECO:0007669"/>
    <property type="project" value="TreeGrafter"/>
</dbReference>
<evidence type="ECO:0000313" key="10">
    <source>
        <dbReference type="Proteomes" id="UP000600918"/>
    </source>
</evidence>
<dbReference type="GO" id="GO:0030425">
    <property type="term" value="C:dendrite"/>
    <property type="evidence" value="ECO:0007669"/>
    <property type="project" value="TreeGrafter"/>
</dbReference>
<keyword evidence="5 8" id="KW-0472">Membrane</keyword>